<gene>
    <name evidence="5" type="primary">rec15</name>
    <name evidence="4" type="ORF">SJAG_01138</name>
</gene>
<dbReference type="GO" id="GO:0007165">
    <property type="term" value="P:signal transduction"/>
    <property type="evidence" value="ECO:0007669"/>
    <property type="project" value="InterPro"/>
</dbReference>
<dbReference type="Proteomes" id="UP000001744">
    <property type="component" value="Unassembled WGS sequence"/>
</dbReference>
<feature type="coiled-coil region" evidence="1">
    <location>
        <begin position="65"/>
        <end position="113"/>
    </location>
</feature>
<dbReference type="OMA" id="MQAEDMQ"/>
<dbReference type="HOGENOM" id="CLU_1497079_0_0_1"/>
<evidence type="ECO:0000313" key="5">
    <source>
        <dbReference type="JaponicusDB" id="SJAG_01138"/>
    </source>
</evidence>
<dbReference type="STRING" id="402676.B6JZU8"/>
<dbReference type="AlphaFoldDB" id="B6JZU8"/>
<dbReference type="OrthoDB" id="5344927at2759"/>
<keyword evidence="1" id="KW-0175">Coiled coil</keyword>
<proteinExistence type="predicted"/>
<dbReference type="PROSITE" id="PS50017">
    <property type="entry name" value="DEATH_DOMAIN"/>
    <property type="match status" value="1"/>
</dbReference>
<reference evidence="4 6" key="1">
    <citation type="journal article" date="2011" name="Science">
        <title>Comparative functional genomics of the fission yeasts.</title>
        <authorList>
            <person name="Rhind N."/>
            <person name="Chen Z."/>
            <person name="Yassour M."/>
            <person name="Thompson D.A."/>
            <person name="Haas B.J."/>
            <person name="Habib N."/>
            <person name="Wapinski I."/>
            <person name="Roy S."/>
            <person name="Lin M.F."/>
            <person name="Heiman D.I."/>
            <person name="Young S.K."/>
            <person name="Furuya K."/>
            <person name="Guo Y."/>
            <person name="Pidoux A."/>
            <person name="Chen H.M."/>
            <person name="Robbertse B."/>
            <person name="Goldberg J.M."/>
            <person name="Aoki K."/>
            <person name="Bayne E.H."/>
            <person name="Berlin A.M."/>
            <person name="Desjardins C.A."/>
            <person name="Dobbs E."/>
            <person name="Dukaj L."/>
            <person name="Fan L."/>
            <person name="FitzGerald M.G."/>
            <person name="French C."/>
            <person name="Gujja S."/>
            <person name="Hansen K."/>
            <person name="Keifenheim D."/>
            <person name="Levin J.Z."/>
            <person name="Mosher R.A."/>
            <person name="Mueller C.A."/>
            <person name="Pfiffner J."/>
            <person name="Priest M."/>
            <person name="Russ C."/>
            <person name="Smialowska A."/>
            <person name="Swoboda P."/>
            <person name="Sykes S.M."/>
            <person name="Vaughn M."/>
            <person name="Vengrova S."/>
            <person name="Yoder R."/>
            <person name="Zeng Q."/>
            <person name="Allshire R."/>
            <person name="Baulcombe D."/>
            <person name="Birren B.W."/>
            <person name="Brown W."/>
            <person name="Ekwall K."/>
            <person name="Kellis M."/>
            <person name="Leatherwood J."/>
            <person name="Levin H."/>
            <person name="Margalit H."/>
            <person name="Martienssen R."/>
            <person name="Nieduszynski C.A."/>
            <person name="Spatafora J.W."/>
            <person name="Friedman N."/>
            <person name="Dalgaard J.Z."/>
            <person name="Baumann P."/>
            <person name="Niki H."/>
            <person name="Regev A."/>
            <person name="Nusbaum C."/>
        </authorList>
    </citation>
    <scope>NUCLEOTIDE SEQUENCE [LARGE SCALE GENOMIC DNA]</scope>
    <source>
        <strain evidence="6">yFS275 / FY16936</strain>
    </source>
</reference>
<dbReference type="GeneID" id="7047394"/>
<evidence type="ECO:0000256" key="2">
    <source>
        <dbReference type="SAM" id="MobiDB-lite"/>
    </source>
</evidence>
<feature type="region of interest" description="Disordered" evidence="2">
    <location>
        <begin position="135"/>
        <end position="180"/>
    </location>
</feature>
<evidence type="ECO:0000256" key="1">
    <source>
        <dbReference type="SAM" id="Coils"/>
    </source>
</evidence>
<dbReference type="VEuPathDB" id="FungiDB:SJAG_01138"/>
<feature type="domain" description="Death" evidence="3">
    <location>
        <begin position="12"/>
        <end position="76"/>
    </location>
</feature>
<protein>
    <submittedName>
        <fullName evidence="4">Meiotic recombination protein Rec15</fullName>
    </submittedName>
</protein>
<keyword evidence="6" id="KW-1185">Reference proteome</keyword>
<dbReference type="InterPro" id="IPR000488">
    <property type="entry name" value="Death_dom"/>
</dbReference>
<organism evidence="4 6">
    <name type="scientific">Schizosaccharomyces japonicus (strain yFS275 / FY16936)</name>
    <name type="common">Fission yeast</name>
    <dbReference type="NCBI Taxonomy" id="402676"/>
    <lineage>
        <taxon>Eukaryota</taxon>
        <taxon>Fungi</taxon>
        <taxon>Dikarya</taxon>
        <taxon>Ascomycota</taxon>
        <taxon>Taphrinomycotina</taxon>
        <taxon>Schizosaccharomycetes</taxon>
        <taxon>Schizosaccharomycetales</taxon>
        <taxon>Schizosaccharomycetaceae</taxon>
        <taxon>Schizosaccharomyces</taxon>
    </lineage>
</organism>
<accession>B6JZU8</accession>
<evidence type="ECO:0000313" key="4">
    <source>
        <dbReference type="EMBL" id="EEB06098.1"/>
    </source>
</evidence>
<dbReference type="EMBL" id="KE651168">
    <property type="protein sequence ID" value="EEB06098.1"/>
    <property type="molecule type" value="Genomic_DNA"/>
</dbReference>
<sequence length="195" mass="22458">MSYSVSAAQLWSRKLALQAEDISRIHKDQITGVLQTLQTIQSHQQQSDEFLQSWKQDQQQKDQTTQSLMNDIKTLNEQVSKLVNQQEENIQKLNGLERVIKELQSEVRDTSVRQALETQKSLLQAMDNQTKTLAKRIPRASTPKPAPSSNYLNRSPTRKTATRTADASQRTSRQRVRSTTKRRMIAIDFLDDDNY</sequence>
<evidence type="ECO:0000313" key="6">
    <source>
        <dbReference type="Proteomes" id="UP000001744"/>
    </source>
</evidence>
<evidence type="ECO:0000259" key="3">
    <source>
        <dbReference type="PROSITE" id="PS50017"/>
    </source>
</evidence>
<dbReference type="JaponicusDB" id="SJAG_01138">
    <property type="gene designation" value="rec15"/>
</dbReference>
<dbReference type="RefSeq" id="XP_002172391.1">
    <property type="nucleotide sequence ID" value="XM_002172355.2"/>
</dbReference>
<name>B6JZU8_SCHJY</name>